<dbReference type="SMART" id="SM00086">
    <property type="entry name" value="PAC"/>
    <property type="match status" value="2"/>
</dbReference>
<evidence type="ECO:0000256" key="3">
    <source>
        <dbReference type="ARBA" id="ARBA00012438"/>
    </source>
</evidence>
<dbReference type="GO" id="GO:0005886">
    <property type="term" value="C:plasma membrane"/>
    <property type="evidence" value="ECO:0007669"/>
    <property type="project" value="UniProtKB-SubCell"/>
</dbReference>
<dbReference type="EMBL" id="JAEPBG010000020">
    <property type="protein sequence ID" value="MBK4738406.1"/>
    <property type="molecule type" value="Genomic_DNA"/>
</dbReference>
<dbReference type="SMART" id="SM00091">
    <property type="entry name" value="PAS"/>
    <property type="match status" value="2"/>
</dbReference>
<dbReference type="PRINTS" id="PR00344">
    <property type="entry name" value="BCTRLSENSOR"/>
</dbReference>
<dbReference type="InterPro" id="IPR029016">
    <property type="entry name" value="GAF-like_dom_sf"/>
</dbReference>
<dbReference type="Proteomes" id="UP000622890">
    <property type="component" value="Unassembled WGS sequence"/>
</dbReference>
<dbReference type="Pfam" id="PF08447">
    <property type="entry name" value="PAS_3"/>
    <property type="match status" value="1"/>
</dbReference>
<dbReference type="InterPro" id="IPR003661">
    <property type="entry name" value="HisK_dim/P_dom"/>
</dbReference>
<gene>
    <name evidence="10" type="ORF">JJB74_27605</name>
</gene>
<accession>A0A934SX21</accession>
<evidence type="ECO:0000256" key="1">
    <source>
        <dbReference type="ARBA" id="ARBA00000085"/>
    </source>
</evidence>
<organism evidence="10 11">
    <name type="scientific">Noviherbaspirillum pedocola</name>
    <dbReference type="NCBI Taxonomy" id="2801341"/>
    <lineage>
        <taxon>Bacteria</taxon>
        <taxon>Pseudomonadati</taxon>
        <taxon>Pseudomonadota</taxon>
        <taxon>Betaproteobacteria</taxon>
        <taxon>Burkholderiales</taxon>
        <taxon>Oxalobacteraceae</taxon>
        <taxon>Noviherbaspirillum</taxon>
    </lineage>
</organism>
<dbReference type="SUPFAM" id="SSF47384">
    <property type="entry name" value="Homodimeric domain of signal transducing histidine kinase"/>
    <property type="match status" value="1"/>
</dbReference>
<dbReference type="SUPFAM" id="SSF55785">
    <property type="entry name" value="PYP-like sensor domain (PAS domain)"/>
    <property type="match status" value="2"/>
</dbReference>
<dbReference type="InterPro" id="IPR000700">
    <property type="entry name" value="PAS-assoc_C"/>
</dbReference>
<dbReference type="SUPFAM" id="SSF55781">
    <property type="entry name" value="GAF domain-like"/>
    <property type="match status" value="1"/>
</dbReference>
<comment type="catalytic activity">
    <reaction evidence="1">
        <text>ATP + protein L-histidine = ADP + protein N-phospho-L-histidine.</text>
        <dbReference type="EC" id="2.7.13.3"/>
    </reaction>
</comment>
<dbReference type="Gene3D" id="1.10.287.130">
    <property type="match status" value="1"/>
</dbReference>
<sequence length="716" mass="79826">MRAKLHSVDDAYWHWRNGGYLVYLQGSIRSACIAFLFRFLPPRPSLLPITATMRTTLNNSGTTDSSELDQIRDWKALHRLSTQLLKTNSTTAKLAEVLASVVAFHHTSRAVISIHDPGLECLTVRASIGMTKQEVEELNRIKLSEGCSGAAFAERDRIVVENFDKDERFEAFHPWAKANHVGAVYSTPFYDDDTAIGVVTVYFGMPHTPTAREMELTDICAGTIALILGRELADASSRQERERRNKVLAHMDEGYIVLAHDFTVREMNHAAVRMCQRPIADMIGKSHWKVWPEVNDTEMGTMFRRAMSERIPLWIENRWVSPSGDVGWYEVHAQPIDEGMAIYFRDITRRKTAEQAVADSEARYRALAENTSEVVWRADATGMVCEMSPGWARFTGQTSAESSGEGWANAIQPDDRAGLLAEWHAAVATGMDYMTTYRMRRSDGQYRNMISHGVPLKDKDGHVREWIGLCQDVTALREAEEIARQENVHKDEFLAMLGHELRNPLSAVRMATDLLERTDFGPERTAHFARVINRQVAHMTRLVEDLMDISRISRGQVSLERNPVDLCAAITAAAEQLRPMMNAKQHRLTLDLPEEACIVFGDHVRLVQVAGNLIGNAARYTPAHGDITARLLIEAGKALFTVSDTGIGIEPALLPEIFNLYTQAKMTSDRQSSGLGMGLTLVKSLVELHGGTVTAMSDGPNMGSMFSVTLPCAATN</sequence>
<keyword evidence="6" id="KW-0418">Kinase</keyword>
<dbReference type="PROSITE" id="PS50112">
    <property type="entry name" value="PAS"/>
    <property type="match status" value="1"/>
</dbReference>
<dbReference type="Pfam" id="PF00512">
    <property type="entry name" value="HisKA"/>
    <property type="match status" value="1"/>
</dbReference>
<feature type="domain" description="PAS" evidence="8">
    <location>
        <begin position="360"/>
        <end position="430"/>
    </location>
</feature>
<dbReference type="NCBIfam" id="TIGR00229">
    <property type="entry name" value="sensory_box"/>
    <property type="match status" value="2"/>
</dbReference>
<dbReference type="InterPro" id="IPR003018">
    <property type="entry name" value="GAF"/>
</dbReference>
<dbReference type="InterPro" id="IPR003594">
    <property type="entry name" value="HATPase_dom"/>
</dbReference>
<dbReference type="CDD" id="cd00082">
    <property type="entry name" value="HisKA"/>
    <property type="match status" value="1"/>
</dbReference>
<dbReference type="Gene3D" id="3.30.450.40">
    <property type="match status" value="1"/>
</dbReference>
<comment type="caution">
    <text evidence="10">The sequence shown here is derived from an EMBL/GenBank/DDBJ whole genome shotgun (WGS) entry which is preliminary data.</text>
</comment>
<dbReference type="InterPro" id="IPR036890">
    <property type="entry name" value="HATPase_C_sf"/>
</dbReference>
<dbReference type="FunFam" id="3.30.565.10:FF:000006">
    <property type="entry name" value="Sensor histidine kinase WalK"/>
    <property type="match status" value="1"/>
</dbReference>
<dbReference type="Pfam" id="PF13185">
    <property type="entry name" value="GAF_2"/>
    <property type="match status" value="1"/>
</dbReference>
<evidence type="ECO:0000313" key="11">
    <source>
        <dbReference type="Proteomes" id="UP000622890"/>
    </source>
</evidence>
<evidence type="ECO:0000256" key="6">
    <source>
        <dbReference type="ARBA" id="ARBA00022777"/>
    </source>
</evidence>
<dbReference type="PANTHER" id="PTHR43547:SF2">
    <property type="entry name" value="HYBRID SIGNAL TRANSDUCTION HISTIDINE KINASE C"/>
    <property type="match status" value="1"/>
</dbReference>
<dbReference type="GO" id="GO:0000155">
    <property type="term" value="F:phosphorelay sensor kinase activity"/>
    <property type="evidence" value="ECO:0007669"/>
    <property type="project" value="InterPro"/>
</dbReference>
<comment type="subcellular location">
    <subcellularLocation>
        <location evidence="2">Cell inner membrane</location>
        <topology evidence="2">Multi-pass membrane protein</topology>
    </subcellularLocation>
</comment>
<dbReference type="EC" id="2.7.13.3" evidence="3"/>
<dbReference type="Pfam" id="PF08448">
    <property type="entry name" value="PAS_4"/>
    <property type="match status" value="1"/>
</dbReference>
<dbReference type="PROSITE" id="PS50113">
    <property type="entry name" value="PAC"/>
    <property type="match status" value="1"/>
</dbReference>
<proteinExistence type="predicted"/>
<dbReference type="SMART" id="SM00387">
    <property type="entry name" value="HATPase_c"/>
    <property type="match status" value="1"/>
</dbReference>
<keyword evidence="5" id="KW-0808">Transferase</keyword>
<evidence type="ECO:0000256" key="2">
    <source>
        <dbReference type="ARBA" id="ARBA00004429"/>
    </source>
</evidence>
<dbReference type="InterPro" id="IPR013656">
    <property type="entry name" value="PAS_4"/>
</dbReference>
<evidence type="ECO:0000313" key="10">
    <source>
        <dbReference type="EMBL" id="MBK4738406.1"/>
    </source>
</evidence>
<dbReference type="SUPFAM" id="SSF55874">
    <property type="entry name" value="ATPase domain of HSP90 chaperone/DNA topoisomerase II/histidine kinase"/>
    <property type="match status" value="1"/>
</dbReference>
<keyword evidence="11" id="KW-1185">Reference proteome</keyword>
<dbReference type="InterPro" id="IPR000014">
    <property type="entry name" value="PAS"/>
</dbReference>
<keyword evidence="4" id="KW-0597">Phosphoprotein</keyword>
<feature type="domain" description="Histidine kinase" evidence="7">
    <location>
        <begin position="496"/>
        <end position="714"/>
    </location>
</feature>
<name>A0A934SX21_9BURK</name>
<reference evidence="10" key="1">
    <citation type="submission" date="2021-01" db="EMBL/GenBank/DDBJ databases">
        <title>Genome sequence of strain Noviherbaspirillum sp. DKR-6.</title>
        <authorList>
            <person name="Chaudhary D.K."/>
        </authorList>
    </citation>
    <scope>NUCLEOTIDE SEQUENCE</scope>
    <source>
        <strain evidence="10">DKR-6</strain>
    </source>
</reference>
<dbReference type="FunFam" id="3.30.450.20:FF:000099">
    <property type="entry name" value="Sensory box sensor histidine kinase"/>
    <property type="match status" value="1"/>
</dbReference>
<dbReference type="InterPro" id="IPR004358">
    <property type="entry name" value="Sig_transdc_His_kin-like_C"/>
</dbReference>
<feature type="domain" description="PAC" evidence="9">
    <location>
        <begin position="433"/>
        <end position="485"/>
    </location>
</feature>
<dbReference type="InterPro" id="IPR001610">
    <property type="entry name" value="PAC"/>
</dbReference>
<dbReference type="InterPro" id="IPR005467">
    <property type="entry name" value="His_kinase_dom"/>
</dbReference>
<dbReference type="InterPro" id="IPR035965">
    <property type="entry name" value="PAS-like_dom_sf"/>
</dbReference>
<dbReference type="RefSeq" id="WP_200597595.1">
    <property type="nucleotide sequence ID" value="NZ_JAEPBG010000020.1"/>
</dbReference>
<dbReference type="Pfam" id="PF02518">
    <property type="entry name" value="HATPase_c"/>
    <property type="match status" value="1"/>
</dbReference>
<dbReference type="SMART" id="SM00388">
    <property type="entry name" value="HisKA"/>
    <property type="match status" value="1"/>
</dbReference>
<dbReference type="Gene3D" id="3.30.450.20">
    <property type="entry name" value="PAS domain"/>
    <property type="match status" value="2"/>
</dbReference>
<dbReference type="InterPro" id="IPR013655">
    <property type="entry name" value="PAS_fold_3"/>
</dbReference>
<dbReference type="Gene3D" id="3.30.565.10">
    <property type="entry name" value="Histidine kinase-like ATPase, C-terminal domain"/>
    <property type="match status" value="1"/>
</dbReference>
<protein>
    <recommendedName>
        <fullName evidence="3">histidine kinase</fullName>
        <ecNumber evidence="3">2.7.13.3</ecNumber>
    </recommendedName>
</protein>
<dbReference type="SMART" id="SM00065">
    <property type="entry name" value="GAF"/>
    <property type="match status" value="1"/>
</dbReference>
<evidence type="ECO:0000256" key="5">
    <source>
        <dbReference type="ARBA" id="ARBA00022679"/>
    </source>
</evidence>
<dbReference type="AlphaFoldDB" id="A0A934SX21"/>
<dbReference type="CDD" id="cd00130">
    <property type="entry name" value="PAS"/>
    <property type="match status" value="2"/>
</dbReference>
<evidence type="ECO:0000259" key="7">
    <source>
        <dbReference type="PROSITE" id="PS50109"/>
    </source>
</evidence>
<dbReference type="PANTHER" id="PTHR43547">
    <property type="entry name" value="TWO-COMPONENT HISTIDINE KINASE"/>
    <property type="match status" value="1"/>
</dbReference>
<dbReference type="InterPro" id="IPR036097">
    <property type="entry name" value="HisK_dim/P_sf"/>
</dbReference>
<evidence type="ECO:0000256" key="4">
    <source>
        <dbReference type="ARBA" id="ARBA00022553"/>
    </source>
</evidence>
<evidence type="ECO:0000259" key="8">
    <source>
        <dbReference type="PROSITE" id="PS50112"/>
    </source>
</evidence>
<dbReference type="PROSITE" id="PS50109">
    <property type="entry name" value="HIS_KIN"/>
    <property type="match status" value="1"/>
</dbReference>
<evidence type="ECO:0000259" key="9">
    <source>
        <dbReference type="PROSITE" id="PS50113"/>
    </source>
</evidence>